<gene>
    <name evidence="1" type="ORF">X777_03778</name>
</gene>
<dbReference type="Proteomes" id="UP000053097">
    <property type="component" value="Unassembled WGS sequence"/>
</dbReference>
<keyword evidence="2" id="KW-1185">Reference proteome</keyword>
<proteinExistence type="predicted"/>
<name>A0A026WK98_OOCBI</name>
<dbReference type="EMBL" id="KK107199">
    <property type="protein sequence ID" value="EZA55524.1"/>
    <property type="molecule type" value="Genomic_DNA"/>
</dbReference>
<dbReference type="AlphaFoldDB" id="A0A026WK98"/>
<accession>A0A026WK98</accession>
<reference evidence="1 2" key="1">
    <citation type="journal article" date="2014" name="Curr. Biol.">
        <title>The genome of the clonal raider ant Cerapachys biroi.</title>
        <authorList>
            <person name="Oxley P.R."/>
            <person name="Ji L."/>
            <person name="Fetter-Pruneda I."/>
            <person name="McKenzie S.K."/>
            <person name="Li C."/>
            <person name="Hu H."/>
            <person name="Zhang G."/>
            <person name="Kronauer D.J."/>
        </authorList>
    </citation>
    <scope>NUCLEOTIDE SEQUENCE [LARGE SCALE GENOMIC DNA]</scope>
</reference>
<organism evidence="1 2">
    <name type="scientific">Ooceraea biroi</name>
    <name type="common">Clonal raider ant</name>
    <name type="synonym">Cerapachys biroi</name>
    <dbReference type="NCBI Taxonomy" id="2015173"/>
    <lineage>
        <taxon>Eukaryota</taxon>
        <taxon>Metazoa</taxon>
        <taxon>Ecdysozoa</taxon>
        <taxon>Arthropoda</taxon>
        <taxon>Hexapoda</taxon>
        <taxon>Insecta</taxon>
        <taxon>Pterygota</taxon>
        <taxon>Neoptera</taxon>
        <taxon>Endopterygota</taxon>
        <taxon>Hymenoptera</taxon>
        <taxon>Apocrita</taxon>
        <taxon>Aculeata</taxon>
        <taxon>Formicoidea</taxon>
        <taxon>Formicidae</taxon>
        <taxon>Dorylinae</taxon>
        <taxon>Ooceraea</taxon>
    </lineage>
</organism>
<evidence type="ECO:0000313" key="1">
    <source>
        <dbReference type="EMBL" id="EZA55524.1"/>
    </source>
</evidence>
<evidence type="ECO:0000313" key="2">
    <source>
        <dbReference type="Proteomes" id="UP000053097"/>
    </source>
</evidence>
<protein>
    <submittedName>
        <fullName evidence="1">Uncharacterized protein</fullName>
    </submittedName>
</protein>
<sequence>MGLVLFEVPGIIRQRAVSEGGRGALSVAAVASTRYGTRAYPHCGNRLGQQTATADGSWQ</sequence>